<evidence type="ECO:0000313" key="3">
    <source>
        <dbReference type="EMBL" id="MBB4284865.1"/>
    </source>
</evidence>
<dbReference type="InterPro" id="IPR029063">
    <property type="entry name" value="SAM-dependent_MTases_sf"/>
</dbReference>
<evidence type="ECO:0000313" key="4">
    <source>
        <dbReference type="Proteomes" id="UP000555728"/>
    </source>
</evidence>
<dbReference type="PANTHER" id="PTHR43648">
    <property type="entry name" value="ELECTRON TRANSFER FLAVOPROTEIN BETA SUBUNIT LYSINE METHYLTRANSFERASE"/>
    <property type="match status" value="1"/>
</dbReference>
<dbReference type="GO" id="GO:0016279">
    <property type="term" value="F:protein-lysine N-methyltransferase activity"/>
    <property type="evidence" value="ECO:0007669"/>
    <property type="project" value="TreeGrafter"/>
</dbReference>
<dbReference type="EMBL" id="JACIGI010000003">
    <property type="protein sequence ID" value="MBB4284865.1"/>
    <property type="molecule type" value="Genomic_DNA"/>
</dbReference>
<reference evidence="3 4" key="1">
    <citation type="submission" date="2020-08" db="EMBL/GenBank/DDBJ databases">
        <title>Genome sequencing of Purple Non-Sulfur Bacteria from various extreme environments.</title>
        <authorList>
            <person name="Mayer M."/>
        </authorList>
    </citation>
    <scope>NUCLEOTIDE SEQUENCE [LARGE SCALE GENOMIC DNA]</scope>
    <source>
        <strain evidence="3 4">JA135</strain>
    </source>
</reference>
<dbReference type="PANTHER" id="PTHR43648:SF1">
    <property type="entry name" value="ELECTRON TRANSFER FLAVOPROTEIN BETA SUBUNIT LYSINE METHYLTRANSFERASE"/>
    <property type="match status" value="1"/>
</dbReference>
<dbReference type="GO" id="GO:0032259">
    <property type="term" value="P:methylation"/>
    <property type="evidence" value="ECO:0007669"/>
    <property type="project" value="UniProtKB-KW"/>
</dbReference>
<dbReference type="Gene3D" id="3.40.50.150">
    <property type="entry name" value="Vaccinia Virus protein VP39"/>
    <property type="match status" value="1"/>
</dbReference>
<dbReference type="Proteomes" id="UP000555728">
    <property type="component" value="Unassembled WGS sequence"/>
</dbReference>
<dbReference type="InterPro" id="IPR050078">
    <property type="entry name" value="Ribosomal_L11_MeTrfase_PrmA"/>
</dbReference>
<evidence type="ECO:0000256" key="2">
    <source>
        <dbReference type="ARBA" id="ARBA00022679"/>
    </source>
</evidence>
<keyword evidence="1" id="KW-0489">Methyltransferase</keyword>
<dbReference type="SUPFAM" id="SSF53335">
    <property type="entry name" value="S-adenosyl-L-methionine-dependent methyltransferases"/>
    <property type="match status" value="1"/>
</dbReference>
<sequence>MTLDAAARRRFIRTWTTVAAPPHVPDLRLHLATEITPLWQASEALLRERGVAPPFWAFAWPGGQALARHVLDDPELVRGRSVLDLASGCGIAGIAAARAGADAVTGADTDPMAAEALTLNATLNGVADRVVASVVDLLPAADAPAGGAAPGRWAVILAGDVCYEQPMADRAARFLRAQAAAGAVVLLADPGRAHVPRDGLELLARYAVATTLELEDRLVRETAVYRVRPPSPPNQGDAR</sequence>
<evidence type="ECO:0000256" key="1">
    <source>
        <dbReference type="ARBA" id="ARBA00022603"/>
    </source>
</evidence>
<proteinExistence type="predicted"/>
<accession>A0A7W6WJC2</accession>
<gene>
    <name evidence="3" type="ORF">GGD88_000576</name>
</gene>
<comment type="caution">
    <text evidence="3">The sequence shown here is derived from an EMBL/GenBank/DDBJ whole genome shotgun (WGS) entry which is preliminary data.</text>
</comment>
<organism evidence="3 4">
    <name type="scientific">Roseospira goensis</name>
    <dbReference type="NCBI Taxonomy" id="391922"/>
    <lineage>
        <taxon>Bacteria</taxon>
        <taxon>Pseudomonadati</taxon>
        <taxon>Pseudomonadota</taxon>
        <taxon>Alphaproteobacteria</taxon>
        <taxon>Rhodospirillales</taxon>
        <taxon>Rhodospirillaceae</taxon>
        <taxon>Roseospira</taxon>
    </lineage>
</organism>
<keyword evidence="2" id="KW-0808">Transferase</keyword>
<protein>
    <submittedName>
        <fullName evidence="3">Putative nicotinamide N-methyase</fullName>
    </submittedName>
</protein>
<keyword evidence="4" id="KW-1185">Reference proteome</keyword>
<dbReference type="AlphaFoldDB" id="A0A7W6WJC2"/>
<dbReference type="Pfam" id="PF06325">
    <property type="entry name" value="PrmA"/>
    <property type="match status" value="1"/>
</dbReference>
<dbReference type="RefSeq" id="WP_184431499.1">
    <property type="nucleotide sequence ID" value="NZ_JACIGI010000003.1"/>
</dbReference>
<name>A0A7W6WJC2_9PROT</name>